<gene>
    <name evidence="2" type="ORF">CPEL01642_LOCUS21045</name>
</gene>
<dbReference type="InterPro" id="IPR007138">
    <property type="entry name" value="ABM_dom"/>
</dbReference>
<dbReference type="AlphaFoldDB" id="A0A7S0Q9H1"/>
<dbReference type="InterPro" id="IPR011008">
    <property type="entry name" value="Dimeric_a/b-barrel"/>
</dbReference>
<feature type="domain" description="ABM" evidence="1">
    <location>
        <begin position="61"/>
        <end position="123"/>
    </location>
</feature>
<dbReference type="Gene3D" id="3.30.70.100">
    <property type="match status" value="1"/>
</dbReference>
<protein>
    <recommendedName>
        <fullName evidence="1">ABM domain-containing protein</fullName>
    </recommendedName>
</protein>
<dbReference type="PANTHER" id="PTHR40624">
    <property type="entry name" value="BIOSYNTHESIS MONOOXYGENASE, PUTATIVE (AFU_ORTHOLOGUE AFUA_1G12025)-RELATED"/>
    <property type="match status" value="1"/>
</dbReference>
<dbReference type="EMBL" id="HBEY01043954">
    <property type="protein sequence ID" value="CAD8617664.1"/>
    <property type="molecule type" value="Transcribed_RNA"/>
</dbReference>
<dbReference type="Pfam" id="PF03992">
    <property type="entry name" value="ABM"/>
    <property type="match status" value="1"/>
</dbReference>
<dbReference type="PANTHER" id="PTHR40624:SF1">
    <property type="entry name" value="BIOSYNTHESIS MONOOXYGENASE, PUTATIVE (AFU_ORTHOLOGUE AFUA_1G12025)-RELATED"/>
    <property type="match status" value="1"/>
</dbReference>
<proteinExistence type="predicted"/>
<sequence>MLRAPTVGSFAAGILATLATTHVILPALSGHHYTSTGRAKQVGDNAFVLSVGLTFRSVASAESFTTAWAEAASYCRKNEPFLYQYEVSQSDKNALEYVIMERYRSKADYVDVHRHSSAFNQFRPKLRALQEAGEVAIKGGSYVELGIGFT</sequence>
<accession>A0A7S0Q9H1</accession>
<evidence type="ECO:0000313" key="2">
    <source>
        <dbReference type="EMBL" id="CAD8617664.1"/>
    </source>
</evidence>
<organism evidence="2">
    <name type="scientific">Coccolithus braarudii</name>
    <dbReference type="NCBI Taxonomy" id="221442"/>
    <lineage>
        <taxon>Eukaryota</taxon>
        <taxon>Haptista</taxon>
        <taxon>Haptophyta</taxon>
        <taxon>Prymnesiophyceae</taxon>
        <taxon>Coccolithales</taxon>
        <taxon>Coccolithaceae</taxon>
        <taxon>Coccolithus</taxon>
    </lineage>
</organism>
<dbReference type="SUPFAM" id="SSF54909">
    <property type="entry name" value="Dimeric alpha+beta barrel"/>
    <property type="match status" value="1"/>
</dbReference>
<reference evidence="2" key="1">
    <citation type="submission" date="2021-01" db="EMBL/GenBank/DDBJ databases">
        <authorList>
            <person name="Corre E."/>
            <person name="Pelletier E."/>
            <person name="Niang G."/>
            <person name="Scheremetjew M."/>
            <person name="Finn R."/>
            <person name="Kale V."/>
            <person name="Holt S."/>
            <person name="Cochrane G."/>
            <person name="Meng A."/>
            <person name="Brown T."/>
            <person name="Cohen L."/>
        </authorList>
    </citation>
    <scope>NUCLEOTIDE SEQUENCE</scope>
    <source>
        <strain evidence="2">PLY182g</strain>
    </source>
</reference>
<name>A0A7S0Q9H1_9EUKA</name>
<evidence type="ECO:0000259" key="1">
    <source>
        <dbReference type="Pfam" id="PF03992"/>
    </source>
</evidence>